<dbReference type="Proteomes" id="UP000186817">
    <property type="component" value="Unassembled WGS sequence"/>
</dbReference>
<keyword evidence="1" id="KW-0862">Zinc</keyword>
<proteinExistence type="predicted"/>
<feature type="region of interest" description="Disordered" evidence="2">
    <location>
        <begin position="847"/>
        <end position="873"/>
    </location>
</feature>
<feature type="compositionally biased region" description="Polar residues" evidence="2">
    <location>
        <begin position="1"/>
        <end position="10"/>
    </location>
</feature>
<feature type="compositionally biased region" description="Polar residues" evidence="2">
    <location>
        <begin position="154"/>
        <end position="163"/>
    </location>
</feature>
<feature type="region of interest" description="Disordered" evidence="2">
    <location>
        <begin position="804"/>
        <end position="825"/>
    </location>
</feature>
<comment type="caution">
    <text evidence="4">The sequence shown here is derived from an EMBL/GenBank/DDBJ whole genome shotgun (WGS) entry which is preliminary data.</text>
</comment>
<dbReference type="GO" id="GO:0003676">
    <property type="term" value="F:nucleic acid binding"/>
    <property type="evidence" value="ECO:0007669"/>
    <property type="project" value="InterPro"/>
</dbReference>
<accession>A0A1Q9EF34</accession>
<keyword evidence="5" id="KW-1185">Reference proteome</keyword>
<protein>
    <recommendedName>
        <fullName evidence="3">CCHC-type domain-containing protein</fullName>
    </recommendedName>
</protein>
<evidence type="ECO:0000256" key="1">
    <source>
        <dbReference type="PROSITE-ProRule" id="PRU00047"/>
    </source>
</evidence>
<dbReference type="GO" id="GO:0008270">
    <property type="term" value="F:zinc ion binding"/>
    <property type="evidence" value="ECO:0007669"/>
    <property type="project" value="UniProtKB-KW"/>
</dbReference>
<dbReference type="PROSITE" id="PS50158">
    <property type="entry name" value="ZF_CCHC"/>
    <property type="match status" value="1"/>
</dbReference>
<feature type="compositionally biased region" description="Low complexity" evidence="2">
    <location>
        <begin position="854"/>
        <end position="864"/>
    </location>
</feature>
<gene>
    <name evidence="4" type="ORF">AK812_SmicGene10707</name>
</gene>
<feature type="domain" description="CCHC-type" evidence="3">
    <location>
        <begin position="410"/>
        <end position="424"/>
    </location>
</feature>
<feature type="region of interest" description="Disordered" evidence="2">
    <location>
        <begin position="141"/>
        <end position="218"/>
    </location>
</feature>
<sequence length="873" mass="97735">MSPAQNTSEETGGAFPRSKEGVPIWDGSGESFQSYAEAARLFEQTTQYQKRYLCGPRLQAELTGAAKRLVIGQRPEWLSFAGGVERLLEHLGRCLGKPQIPELTDLMSKYFRGSRRKTGESMAEYITRKCEVYIRAQQAMARVKPHHEDRRPQRTTGSQSWWQPPSAGRRNSFESWTTDPEPPSEAGTSETQAAAPVSEADTNGNTEATAPEDNWSDNSWRDSTWGWSSWSWGWDYGWSWESRPYTSPQAPAVLPDLVPEFVQAWMLLQDAQLDANERNMVLTAVQSDMRLQRVAQELRTQFPESETRRRDAGRKYHGMWGEAQDDYDDEEIAEEVTMDPPDLDEEGQALWAEATQEVETAWVAYQGSKRTLKMAREKQKEVRLNRKYFRGSSSGSAAGGAHRDDSQITCLRCGALGHRAAVCPAEKPKAKNNPTAQAPFVCYCDEASLIAESQELPSTAEAIAQGNCIIDCGATKSLGSVYALEQVMRLSAETDFVVDTQDQPRFGFGNSTEDVCLSTTKVPISAGGRAGHLRVHALDRGQGPILLSIEALRNLKAVVDFSEDLMVLRGLNAKKVIRLGRSSSGHQLLPLTKDLFEKAEDANVEVPSLSTFLNSTPKHPKNLFVILSHRFPKSLAMSDMNREELVEALAKLGVEAPRGWTKIEMQLRLEQITGQDMAEKIKPKTNKGKSPFQEMVTKLNQASRRKSVLLEFVTNELRMSNMDGYTIDRIKMAAIRRIYDVVEAHDSDQLGFGKHSAKSYAEVWTTDPGYCNWVRNTAKEPGNHCDPRLSRFAKWLAHQDEMELKPPTPKETDTLKRGRKKSQIQETTAETNVLQALMEQVAELKNEVKELRQDSQTTSATSSQEPTKTAKSA</sequence>
<name>A0A1Q9EF34_SYMMI</name>
<reference evidence="4 5" key="1">
    <citation type="submission" date="2016-02" db="EMBL/GenBank/DDBJ databases">
        <title>Genome analysis of coral dinoflagellate symbionts highlights evolutionary adaptations to a symbiotic lifestyle.</title>
        <authorList>
            <person name="Aranda M."/>
            <person name="Li Y."/>
            <person name="Liew Y.J."/>
            <person name="Baumgarten S."/>
            <person name="Simakov O."/>
            <person name="Wilson M."/>
            <person name="Piel J."/>
            <person name="Ashoor H."/>
            <person name="Bougouffa S."/>
            <person name="Bajic V.B."/>
            <person name="Ryu T."/>
            <person name="Ravasi T."/>
            <person name="Bayer T."/>
            <person name="Micklem G."/>
            <person name="Kim H."/>
            <person name="Bhak J."/>
            <person name="Lajeunesse T.C."/>
            <person name="Voolstra C.R."/>
        </authorList>
    </citation>
    <scope>NUCLEOTIDE SEQUENCE [LARGE SCALE GENOMIC DNA]</scope>
    <source>
        <strain evidence="4 5">CCMP2467</strain>
    </source>
</reference>
<feature type="compositionally biased region" description="Basic and acidic residues" evidence="2">
    <location>
        <begin position="804"/>
        <end position="816"/>
    </location>
</feature>
<dbReference type="OrthoDB" id="415236at2759"/>
<feature type="region of interest" description="Disordered" evidence="2">
    <location>
        <begin position="1"/>
        <end position="22"/>
    </location>
</feature>
<dbReference type="AlphaFoldDB" id="A0A1Q9EF34"/>
<dbReference type="EMBL" id="LSRX01000169">
    <property type="protein sequence ID" value="OLQ06030.1"/>
    <property type="molecule type" value="Genomic_DNA"/>
</dbReference>
<evidence type="ECO:0000259" key="3">
    <source>
        <dbReference type="PROSITE" id="PS50158"/>
    </source>
</evidence>
<keyword evidence="1" id="KW-0863">Zinc-finger</keyword>
<evidence type="ECO:0000256" key="2">
    <source>
        <dbReference type="SAM" id="MobiDB-lite"/>
    </source>
</evidence>
<dbReference type="InterPro" id="IPR001878">
    <property type="entry name" value="Znf_CCHC"/>
</dbReference>
<organism evidence="4 5">
    <name type="scientific">Symbiodinium microadriaticum</name>
    <name type="common">Dinoflagellate</name>
    <name type="synonym">Zooxanthella microadriatica</name>
    <dbReference type="NCBI Taxonomy" id="2951"/>
    <lineage>
        <taxon>Eukaryota</taxon>
        <taxon>Sar</taxon>
        <taxon>Alveolata</taxon>
        <taxon>Dinophyceae</taxon>
        <taxon>Suessiales</taxon>
        <taxon>Symbiodiniaceae</taxon>
        <taxon>Symbiodinium</taxon>
    </lineage>
</organism>
<evidence type="ECO:0000313" key="5">
    <source>
        <dbReference type="Proteomes" id="UP000186817"/>
    </source>
</evidence>
<keyword evidence="1" id="KW-0479">Metal-binding</keyword>
<evidence type="ECO:0000313" key="4">
    <source>
        <dbReference type="EMBL" id="OLQ06030.1"/>
    </source>
</evidence>